<feature type="domain" description="EGF-like" evidence="17">
    <location>
        <begin position="912"/>
        <end position="950"/>
    </location>
</feature>
<evidence type="ECO:0000256" key="8">
    <source>
        <dbReference type="ARBA" id="ARBA00023136"/>
    </source>
</evidence>
<feature type="domain" description="Laminin G" evidence="16">
    <location>
        <begin position="746"/>
        <end position="911"/>
    </location>
</feature>
<dbReference type="SUPFAM" id="SSF49785">
    <property type="entry name" value="Galactose-binding domain-like"/>
    <property type="match status" value="1"/>
</dbReference>
<dbReference type="SUPFAM" id="SSF57196">
    <property type="entry name" value="EGF/Laminin"/>
    <property type="match status" value="1"/>
</dbReference>
<dbReference type="PROSITE" id="PS01285">
    <property type="entry name" value="FA58C_1"/>
    <property type="match status" value="1"/>
</dbReference>
<evidence type="ECO:0000259" key="17">
    <source>
        <dbReference type="PROSITE" id="PS50026"/>
    </source>
</evidence>
<dbReference type="InterPro" id="IPR013320">
    <property type="entry name" value="ConA-like_dom_sf"/>
</dbReference>
<dbReference type="InterPro" id="IPR050372">
    <property type="entry name" value="Neurexin-related_CASP"/>
</dbReference>
<feature type="domain" description="F5/8 type C" evidence="15">
    <location>
        <begin position="1"/>
        <end position="147"/>
    </location>
</feature>
<dbReference type="InterPro" id="IPR001791">
    <property type="entry name" value="Laminin_G"/>
</dbReference>
<keyword evidence="9 11" id="KW-1015">Disulfide bond</keyword>
<keyword evidence="3 10" id="KW-0245">EGF-like domain</keyword>
<evidence type="ECO:0000256" key="10">
    <source>
        <dbReference type="PROSITE-ProRule" id="PRU00076"/>
    </source>
</evidence>
<evidence type="ECO:0000256" key="14">
    <source>
        <dbReference type="SAM" id="SignalP"/>
    </source>
</evidence>
<evidence type="ECO:0000256" key="11">
    <source>
        <dbReference type="PROSITE-ProRule" id="PRU00122"/>
    </source>
</evidence>
<dbReference type="SMART" id="SM00282">
    <property type="entry name" value="LamG"/>
    <property type="match status" value="4"/>
</dbReference>
<dbReference type="Gene3D" id="2.60.120.200">
    <property type="match status" value="4"/>
</dbReference>
<comment type="subcellular location">
    <subcellularLocation>
        <location evidence="1">Membrane</location>
        <topology evidence="1">Single-pass type I membrane protein</topology>
    </subcellularLocation>
</comment>
<dbReference type="PANTHER" id="PTHR15036">
    <property type="entry name" value="PIKACHURIN-LIKE PROTEIN"/>
    <property type="match status" value="1"/>
</dbReference>
<dbReference type="PROSITE" id="PS50022">
    <property type="entry name" value="FA58C_3"/>
    <property type="match status" value="1"/>
</dbReference>
<feature type="disulfide bond" evidence="11">
    <location>
        <begin position="884"/>
        <end position="911"/>
    </location>
</feature>
<keyword evidence="8 13" id="KW-0472">Membrane</keyword>
<dbReference type="SMART" id="SM00181">
    <property type="entry name" value="EGF"/>
    <property type="match status" value="2"/>
</dbReference>
<dbReference type="CDD" id="cd00110">
    <property type="entry name" value="LamG"/>
    <property type="match status" value="4"/>
</dbReference>
<feature type="domain" description="Laminin G" evidence="16">
    <location>
        <begin position="142"/>
        <end position="312"/>
    </location>
</feature>
<feature type="domain" description="Laminin G" evidence="16">
    <location>
        <begin position="318"/>
        <end position="497"/>
    </location>
</feature>
<dbReference type="AlphaFoldDB" id="A0A3P8TT54"/>
<dbReference type="InterPro" id="IPR036056">
    <property type="entry name" value="Fibrinogen-like_C"/>
</dbReference>
<dbReference type="GeneTree" id="ENSGT00940000160228"/>
<dbReference type="CDD" id="cd00054">
    <property type="entry name" value="EGF_CA"/>
    <property type="match status" value="1"/>
</dbReference>
<reference evidence="19" key="3">
    <citation type="submission" date="2025-09" db="UniProtKB">
        <authorList>
            <consortium name="Ensembl"/>
        </authorList>
    </citation>
    <scope>IDENTIFICATION</scope>
</reference>
<dbReference type="Pfam" id="PF00754">
    <property type="entry name" value="F5_F8_type_C"/>
    <property type="match status" value="1"/>
</dbReference>
<dbReference type="FunFam" id="2.60.120.200:FF:000026">
    <property type="entry name" value="contactin-associated protein-like 4 isoform X1"/>
    <property type="match status" value="1"/>
</dbReference>
<dbReference type="PROSITE" id="PS50025">
    <property type="entry name" value="LAM_G_DOMAIN"/>
    <property type="match status" value="4"/>
</dbReference>
<accession>A0A3P8TT54</accession>
<evidence type="ECO:0000256" key="5">
    <source>
        <dbReference type="ARBA" id="ARBA00022729"/>
    </source>
</evidence>
<keyword evidence="5 14" id="KW-0732">Signal</keyword>
<feature type="chain" id="PRO_5018227989" evidence="14">
    <location>
        <begin position="23"/>
        <end position="1243"/>
    </location>
</feature>
<dbReference type="PROSITE" id="PS51406">
    <property type="entry name" value="FIBRINOGEN_C_2"/>
    <property type="match status" value="1"/>
</dbReference>
<dbReference type="PANTHER" id="PTHR15036:SF40">
    <property type="entry name" value="CONTACTIN-ASSOCIATED PROTEIN-LIKE 4"/>
    <property type="match status" value="1"/>
</dbReference>
<dbReference type="Proteomes" id="UP000265080">
    <property type="component" value="Chromosome 10"/>
</dbReference>
<reference evidence="19 20" key="1">
    <citation type="submission" date="2018-03" db="EMBL/GenBank/DDBJ databases">
        <title>Finding Nemo's genes: A chromosome-scale reference assembly of the genome of the orange clownfish Amphiprion percula.</title>
        <authorList>
            <person name="Lehmann R."/>
        </authorList>
    </citation>
    <scope>NUCLEOTIDE SEQUENCE</scope>
</reference>
<dbReference type="FunFam" id="2.60.120.260:FF:000016">
    <property type="entry name" value="Contactin-associated protein-like 4 isoform 1"/>
    <property type="match status" value="1"/>
</dbReference>
<evidence type="ECO:0000256" key="2">
    <source>
        <dbReference type="ARBA" id="ARBA00010241"/>
    </source>
</evidence>
<evidence type="ECO:0000256" key="13">
    <source>
        <dbReference type="SAM" id="Phobius"/>
    </source>
</evidence>
<dbReference type="GO" id="GO:0016020">
    <property type="term" value="C:membrane"/>
    <property type="evidence" value="ECO:0007669"/>
    <property type="project" value="UniProtKB-SubCell"/>
</dbReference>
<comment type="caution">
    <text evidence="10">Lacks conserved residue(s) required for the propagation of feature annotation.</text>
</comment>
<dbReference type="Gene3D" id="2.10.25.10">
    <property type="entry name" value="Laminin"/>
    <property type="match status" value="2"/>
</dbReference>
<dbReference type="InterPro" id="IPR000421">
    <property type="entry name" value="FA58C"/>
</dbReference>
<evidence type="ECO:0000259" key="15">
    <source>
        <dbReference type="PROSITE" id="PS50022"/>
    </source>
</evidence>
<evidence type="ECO:0000313" key="19">
    <source>
        <dbReference type="Ensembl" id="ENSAPEP00000026217.1"/>
    </source>
</evidence>
<reference evidence="19" key="2">
    <citation type="submission" date="2025-08" db="UniProtKB">
        <authorList>
            <consortium name="Ensembl"/>
        </authorList>
    </citation>
    <scope>IDENTIFICATION</scope>
</reference>
<dbReference type="Gene3D" id="2.60.120.1000">
    <property type="match status" value="1"/>
</dbReference>
<dbReference type="Ensembl" id="ENSAPET00000026906.1">
    <property type="protein sequence ID" value="ENSAPEP00000026217.1"/>
    <property type="gene ID" value="ENSAPEG00000016961.1"/>
</dbReference>
<dbReference type="SUPFAM" id="SSF56496">
    <property type="entry name" value="Fibrinogen C-terminal domain-like"/>
    <property type="match status" value="1"/>
</dbReference>
<dbReference type="Pfam" id="PF02210">
    <property type="entry name" value="Laminin_G_2"/>
    <property type="match status" value="4"/>
</dbReference>
<dbReference type="SMART" id="SM00231">
    <property type="entry name" value="FA58C"/>
    <property type="match status" value="1"/>
</dbReference>
<name>A0A3P8TT54_AMPPE</name>
<feature type="compositionally biased region" description="Polar residues" evidence="12">
    <location>
        <begin position="1224"/>
        <end position="1236"/>
    </location>
</feature>
<dbReference type="InterPro" id="IPR008979">
    <property type="entry name" value="Galactose-bd-like_sf"/>
</dbReference>
<keyword evidence="20" id="KW-1185">Reference proteome</keyword>
<dbReference type="PROSITE" id="PS50026">
    <property type="entry name" value="EGF_3"/>
    <property type="match status" value="2"/>
</dbReference>
<dbReference type="SUPFAM" id="SSF49899">
    <property type="entry name" value="Concanavalin A-like lectins/glucanases"/>
    <property type="match status" value="4"/>
</dbReference>
<feature type="transmembrane region" description="Helical" evidence="13">
    <location>
        <begin position="1175"/>
        <end position="1200"/>
    </location>
</feature>
<evidence type="ECO:0000313" key="20">
    <source>
        <dbReference type="Proteomes" id="UP000265080"/>
    </source>
</evidence>
<evidence type="ECO:0000256" key="1">
    <source>
        <dbReference type="ARBA" id="ARBA00004479"/>
    </source>
</evidence>
<feature type="domain" description="Fibrinogen C-terminal" evidence="18">
    <location>
        <begin position="535"/>
        <end position="587"/>
    </location>
</feature>
<dbReference type="InterPro" id="IPR000742">
    <property type="entry name" value="EGF"/>
</dbReference>
<feature type="signal peptide" evidence="14">
    <location>
        <begin position="1"/>
        <end position="22"/>
    </location>
</feature>
<organism evidence="19 20">
    <name type="scientific">Amphiprion percula</name>
    <name type="common">Orange clownfish</name>
    <name type="synonym">Lutjanus percula</name>
    <dbReference type="NCBI Taxonomy" id="161767"/>
    <lineage>
        <taxon>Eukaryota</taxon>
        <taxon>Metazoa</taxon>
        <taxon>Chordata</taxon>
        <taxon>Craniata</taxon>
        <taxon>Vertebrata</taxon>
        <taxon>Euteleostomi</taxon>
        <taxon>Actinopterygii</taxon>
        <taxon>Neopterygii</taxon>
        <taxon>Teleostei</taxon>
        <taxon>Neoteleostei</taxon>
        <taxon>Acanthomorphata</taxon>
        <taxon>Ovalentaria</taxon>
        <taxon>Pomacentridae</taxon>
        <taxon>Amphiprion</taxon>
    </lineage>
</organism>
<dbReference type="CDD" id="cd00057">
    <property type="entry name" value="FA58C"/>
    <property type="match status" value="1"/>
</dbReference>
<evidence type="ECO:0000256" key="12">
    <source>
        <dbReference type="SAM" id="MobiDB-lite"/>
    </source>
</evidence>
<dbReference type="Gene3D" id="2.60.120.260">
    <property type="entry name" value="Galactose-binding domain-like"/>
    <property type="match status" value="1"/>
</dbReference>
<evidence type="ECO:0000256" key="3">
    <source>
        <dbReference type="ARBA" id="ARBA00022536"/>
    </source>
</evidence>
<dbReference type="InterPro" id="IPR002181">
    <property type="entry name" value="Fibrinogen_a/b/g_C_dom"/>
</dbReference>
<comment type="similarity">
    <text evidence="2">Belongs to the neurexin family.</text>
</comment>
<keyword evidence="6" id="KW-0677">Repeat</keyword>
<feature type="domain" description="EGF-like" evidence="17">
    <location>
        <begin position="499"/>
        <end position="536"/>
    </location>
</feature>
<feature type="domain" description="Laminin G" evidence="16">
    <location>
        <begin position="968"/>
        <end position="1147"/>
    </location>
</feature>
<feature type="region of interest" description="Disordered" evidence="12">
    <location>
        <begin position="1211"/>
        <end position="1243"/>
    </location>
</feature>
<sequence length="1243" mass="137834">LILFTLFFTFSISLSSWSAVTANVINQSFFIFLSAGAGGWSPLVSDRYQWLEVDLGERTKITAVATQGRYGSSDWLTSYLLMFSDTGHNWKQYRQEDSIGSFPGNSNADSVVQHKLQQPAIARFLRLIPLDWNPSGRIGLRLETYGCPYSKQLLFSKNHLDSAPDVVTLKFKTLRNSGTLLQAEGRDGLGFSLELERGKLLLTSASEPLRLASLGSLLDDQHWHHVAVERRSSHLNLTVDKHTERVQIPAEFSHWDVEQVAVQGFSSQKSLVSKRNFQGCLENLLYNGHNLIELAKNNDHQVTVGGNVTFSCAEPVSVAVTFTGPQSFLQLPGATASSSGGVSLGFQFRTWNKAGLLLTFDLPQQGGVVWLYLSEARLWLQIHKGGRALLELTAGAALNDGQWHSVEMNSKRGRLTVAVDKEEGGSAQASPLFPVAIESHLFFGGCPAEDTSHECRNPFNVFQGCMRLLTLDNQNMDLIMVQQKQLGNYSNLQIDMCGIIDRCSPSRCEHGGRCSQSWTVFHCNCSDSGYIGATCHSSVYEQSCEAYKHNGNTSGHFYIDVDGSGPIKPQLVYCNMTEENTWMVMQHNNTELTRLRPSPGVKQHLVHFDYSSREEQLSVAISQSEHCEQELSYHCRKSRLLNTPEGSPFSWWRGGPGSGRIQTYWGGAHPGSQQCSCGLQGDCVDPQHYCNCDADRMEWTEDSGLLTHKESLPVRSLVLGDVQRPGSEAAYRVGPLRCRGDKNFWNAAFFDKETSYLHFPTFHGELSADISFLFKTTASSGVFLENLGIKDFIRIELSSSTQVLFSFDVGNGPLEVLMESRDPLNDNRWHRVRAERNVKEASLRLDDLPVATQEAPTDGHFHLQLNSQLFIGGTASRQKGFRGCIRSLQLNGVTLDLEERAKITPGVQPGCPGHCSSYGSLCQNQGRCVERTNGFHCDCSLSAYTGVFCQTEVSVSFKPGSSVSYTFKEPYELSRNSSALPSSIYSDMTLRGENVSLSFRTNQSPALLLYVSSYYREHLALLINKNGEQDVRYKLDSSREAEVLRSKVRSLANGQLHTVTIRRLSDSVSVQVTKHSTIHIFSTFSLIVFVSPESGDLDPDLARLASLGFAGCLSVVQFNTISPLKAALLHPDTSPVVISGPLVQSNCGSAGSANPYAEENTHHLSGKRWTILKCLHFAGVIAVVIFVIVTGLAITARFLYRRKDTYRNQEVKGVKQDDSPDFPFNNQADSQNLSTENPKEYFI</sequence>
<evidence type="ECO:0000259" key="16">
    <source>
        <dbReference type="PROSITE" id="PS50025"/>
    </source>
</evidence>
<evidence type="ECO:0000256" key="9">
    <source>
        <dbReference type="ARBA" id="ARBA00023157"/>
    </source>
</evidence>
<keyword evidence="4 13" id="KW-0812">Transmembrane</keyword>
<evidence type="ECO:0000259" key="18">
    <source>
        <dbReference type="PROSITE" id="PS51406"/>
    </source>
</evidence>
<evidence type="ECO:0000256" key="4">
    <source>
        <dbReference type="ARBA" id="ARBA00022692"/>
    </source>
</evidence>
<evidence type="ECO:0000256" key="7">
    <source>
        <dbReference type="ARBA" id="ARBA00022989"/>
    </source>
</evidence>
<proteinExistence type="inferred from homology"/>
<keyword evidence="7 13" id="KW-1133">Transmembrane helix</keyword>
<protein>
    <submittedName>
        <fullName evidence="19">Contactin associated protein like 3</fullName>
    </submittedName>
</protein>
<evidence type="ECO:0000256" key="6">
    <source>
        <dbReference type="ARBA" id="ARBA00022737"/>
    </source>
</evidence>